<feature type="region of interest" description="Disordered" evidence="1">
    <location>
        <begin position="1"/>
        <end position="24"/>
    </location>
</feature>
<feature type="region of interest" description="Disordered" evidence="1">
    <location>
        <begin position="58"/>
        <end position="90"/>
    </location>
</feature>
<sequence length="201" mass="21317">MVRHVALPVPPAELHSNSGTGPGIKTENMNIDPMTTMHSNGPLEYGVSLQHLTASMNGGPPNTSNHHNNTIGHPASSPQDAIPGSGMLNPIDRLYSMQNSYFCNQEASGPNAPGHPGTPPNGRERPPATSGSLQQQNPLHLQPHGPMAGLQHQGMSQPGPHQQHGFLANSPGLGSNSHVNGLCNTLLEQQQQQQQQQESVM</sequence>
<protein>
    <submittedName>
        <fullName evidence="2 3">Uncharacterized protein</fullName>
    </submittedName>
</protein>
<evidence type="ECO:0000313" key="2">
    <source>
        <dbReference type="EMBL" id="KFB35093.1"/>
    </source>
</evidence>
<name>A0A084VAU9_ANOSI</name>
<gene>
    <name evidence="2" type="ORF">ZHAS_00000964</name>
</gene>
<reference evidence="2 4" key="1">
    <citation type="journal article" date="2014" name="BMC Genomics">
        <title>Genome sequence of Anopheles sinensis provides insight into genetics basis of mosquito competence for malaria parasites.</title>
        <authorList>
            <person name="Zhou D."/>
            <person name="Zhang D."/>
            <person name="Ding G."/>
            <person name="Shi L."/>
            <person name="Hou Q."/>
            <person name="Ye Y."/>
            <person name="Xu Y."/>
            <person name="Zhou H."/>
            <person name="Xiong C."/>
            <person name="Li S."/>
            <person name="Yu J."/>
            <person name="Hong S."/>
            <person name="Yu X."/>
            <person name="Zou P."/>
            <person name="Chen C."/>
            <person name="Chang X."/>
            <person name="Wang W."/>
            <person name="Lv Y."/>
            <person name="Sun Y."/>
            <person name="Ma L."/>
            <person name="Shen B."/>
            <person name="Zhu C."/>
        </authorList>
    </citation>
    <scope>NUCLEOTIDE SEQUENCE [LARGE SCALE GENOMIC DNA]</scope>
</reference>
<evidence type="ECO:0000313" key="4">
    <source>
        <dbReference type="Proteomes" id="UP000030765"/>
    </source>
</evidence>
<accession>A0A084VAU9</accession>
<dbReference type="AlphaFoldDB" id="A0A084VAU9"/>
<reference evidence="3" key="2">
    <citation type="submission" date="2020-05" db="UniProtKB">
        <authorList>
            <consortium name="EnsemblMetazoa"/>
        </authorList>
    </citation>
    <scope>IDENTIFICATION</scope>
</reference>
<dbReference type="STRING" id="74873.A0A084VAU9"/>
<evidence type="ECO:0000313" key="3">
    <source>
        <dbReference type="EnsemblMetazoa" id="ASIC000964-PA"/>
    </source>
</evidence>
<evidence type="ECO:0000256" key="1">
    <source>
        <dbReference type="SAM" id="MobiDB-lite"/>
    </source>
</evidence>
<dbReference type="VEuPathDB" id="VectorBase:ASIC000964"/>
<feature type="region of interest" description="Disordered" evidence="1">
    <location>
        <begin position="103"/>
        <end position="180"/>
    </location>
</feature>
<keyword evidence="4" id="KW-1185">Reference proteome</keyword>
<proteinExistence type="predicted"/>
<feature type="compositionally biased region" description="Low complexity" evidence="1">
    <location>
        <begin position="133"/>
        <end position="144"/>
    </location>
</feature>
<dbReference type="EMBL" id="KE524214">
    <property type="protein sequence ID" value="KFB35093.1"/>
    <property type="molecule type" value="Genomic_DNA"/>
</dbReference>
<feature type="compositionally biased region" description="Polar residues" evidence="1">
    <location>
        <begin position="58"/>
        <end position="79"/>
    </location>
</feature>
<dbReference type="EnsemblMetazoa" id="ASIC000964-RA">
    <property type="protein sequence ID" value="ASIC000964-PA"/>
    <property type="gene ID" value="ASIC000964"/>
</dbReference>
<dbReference type="Proteomes" id="UP000030765">
    <property type="component" value="Unassembled WGS sequence"/>
</dbReference>
<organism evidence="2">
    <name type="scientific">Anopheles sinensis</name>
    <name type="common">Mosquito</name>
    <dbReference type="NCBI Taxonomy" id="74873"/>
    <lineage>
        <taxon>Eukaryota</taxon>
        <taxon>Metazoa</taxon>
        <taxon>Ecdysozoa</taxon>
        <taxon>Arthropoda</taxon>
        <taxon>Hexapoda</taxon>
        <taxon>Insecta</taxon>
        <taxon>Pterygota</taxon>
        <taxon>Neoptera</taxon>
        <taxon>Endopterygota</taxon>
        <taxon>Diptera</taxon>
        <taxon>Nematocera</taxon>
        <taxon>Culicoidea</taxon>
        <taxon>Culicidae</taxon>
        <taxon>Anophelinae</taxon>
        <taxon>Anopheles</taxon>
    </lineage>
</organism>
<dbReference type="OrthoDB" id="8197205at2759"/>
<dbReference type="EMBL" id="ATLV01004461">
    <property type="status" value="NOT_ANNOTATED_CDS"/>
    <property type="molecule type" value="Genomic_DNA"/>
</dbReference>